<dbReference type="SUPFAM" id="SSF55856">
    <property type="entry name" value="Cytochrome b5-like heme/steroid binding domain"/>
    <property type="match status" value="1"/>
</dbReference>
<evidence type="ECO:0000313" key="2">
    <source>
        <dbReference type="Proteomes" id="UP000005239"/>
    </source>
</evidence>
<dbReference type="GO" id="GO:0016020">
    <property type="term" value="C:membrane"/>
    <property type="evidence" value="ECO:0000318"/>
    <property type="project" value="GO_Central"/>
</dbReference>
<dbReference type="Pfam" id="PF00487">
    <property type="entry name" value="FA_desaturase"/>
    <property type="match status" value="1"/>
</dbReference>
<accession>A0A2A6C2X7</accession>
<dbReference type="CDD" id="cd03506">
    <property type="entry name" value="Delta6-FADS-like"/>
    <property type="match status" value="1"/>
</dbReference>
<keyword evidence="2" id="KW-1185">Reference proteome</keyword>
<dbReference type="AlphaFoldDB" id="A0A2A6C2X7"/>
<dbReference type="Gene3D" id="3.10.120.10">
    <property type="entry name" value="Cytochrome b5-like heme/steroid binding domain"/>
    <property type="match status" value="1"/>
</dbReference>
<reference evidence="1" key="2">
    <citation type="submission" date="2022-06" db="UniProtKB">
        <authorList>
            <consortium name="EnsemblMetazoa"/>
        </authorList>
    </citation>
    <scope>IDENTIFICATION</scope>
    <source>
        <strain evidence="1">PS312</strain>
    </source>
</reference>
<dbReference type="PANTHER" id="PTHR19353:SF83">
    <property type="entry name" value="DELTA(6)-FATTY-ACID DESATURASE FAT-3"/>
    <property type="match status" value="1"/>
</dbReference>
<dbReference type="InterPro" id="IPR036400">
    <property type="entry name" value="Cyt_B5-like_heme/steroid_sf"/>
</dbReference>
<dbReference type="Proteomes" id="UP000005239">
    <property type="component" value="Unassembled WGS sequence"/>
</dbReference>
<protein>
    <submittedName>
        <fullName evidence="1">FA_desaturase domain-containing protein</fullName>
    </submittedName>
</protein>
<dbReference type="PANTHER" id="PTHR19353">
    <property type="entry name" value="FATTY ACID DESATURASE 2"/>
    <property type="match status" value="1"/>
</dbReference>
<dbReference type="PIRSF" id="PIRSF015921">
    <property type="entry name" value="FA_sphinglp_des"/>
    <property type="match status" value="1"/>
</dbReference>
<dbReference type="OrthoDB" id="260091at2759"/>
<accession>A0A8R1YYQ4</accession>
<dbReference type="GO" id="GO:0016717">
    <property type="term" value="F:oxidoreductase activity, acting on paired donors, with oxidation of a pair of donors resulting in the reduction of molecular oxygen to two molecules of water"/>
    <property type="evidence" value="ECO:0000318"/>
    <property type="project" value="GO_Central"/>
</dbReference>
<proteinExistence type="predicted"/>
<dbReference type="EnsemblMetazoa" id="PPA40478.1">
    <property type="protein sequence ID" value="PPA40478.1"/>
    <property type="gene ID" value="WBGene00278847"/>
</dbReference>
<dbReference type="GO" id="GO:0006629">
    <property type="term" value="P:lipid metabolic process"/>
    <property type="evidence" value="ECO:0000318"/>
    <property type="project" value="GO_Central"/>
</dbReference>
<sequence>MREERSNEEIGKGTTPHFIVPSLPKMDADRKSAALRFKVDDKWVELSESQIFKHPGGPVINQYAGSDATHIFHAFHAGSTKAYKQLSGIKKSQTLTEIESKELEASIAKRSDEADINIAIFESFVLLAAVVALQYNGWFITSALVLGLAWQQLGWIAHEYCHQQPFANRETNDTIALILANFAQGLSRDWWKDKHNTHHAATNVVDQDGDIEVVPLFSFIPADLKKYKAPIEKFFLKVYRRNALGEQVALLAHWIVISIQLYYLPDNFTRVCYFLISQSLCGLLLGHVVTYSHNSVDKYPANSRILNNFACLQILTTRNMTPSRFIDWFWGGLNYQIEHHLFPTMPRCYLNECSKLVKAFCKENGLEYLVDDYTTGYRYNLAQLEKIAELAEQQALTA</sequence>
<name>A0A2A6C2X7_PRIPA</name>
<reference evidence="2" key="1">
    <citation type="journal article" date="2008" name="Nat. Genet.">
        <title>The Pristionchus pacificus genome provides a unique perspective on nematode lifestyle and parasitism.</title>
        <authorList>
            <person name="Dieterich C."/>
            <person name="Clifton S.W."/>
            <person name="Schuster L.N."/>
            <person name="Chinwalla A."/>
            <person name="Delehaunty K."/>
            <person name="Dinkelacker I."/>
            <person name="Fulton L."/>
            <person name="Fulton R."/>
            <person name="Godfrey J."/>
            <person name="Minx P."/>
            <person name="Mitreva M."/>
            <person name="Roeseler W."/>
            <person name="Tian H."/>
            <person name="Witte H."/>
            <person name="Yang S.P."/>
            <person name="Wilson R.K."/>
            <person name="Sommer R.J."/>
        </authorList>
    </citation>
    <scope>NUCLEOTIDE SEQUENCE [LARGE SCALE GENOMIC DNA]</scope>
    <source>
        <strain evidence="2">PS312</strain>
    </source>
</reference>
<organism evidence="1 2">
    <name type="scientific">Pristionchus pacificus</name>
    <name type="common">Parasitic nematode worm</name>
    <dbReference type="NCBI Taxonomy" id="54126"/>
    <lineage>
        <taxon>Eukaryota</taxon>
        <taxon>Metazoa</taxon>
        <taxon>Ecdysozoa</taxon>
        <taxon>Nematoda</taxon>
        <taxon>Chromadorea</taxon>
        <taxon>Rhabditida</taxon>
        <taxon>Rhabditina</taxon>
        <taxon>Diplogasteromorpha</taxon>
        <taxon>Diplogasteroidea</taxon>
        <taxon>Neodiplogasteridae</taxon>
        <taxon>Pristionchus</taxon>
    </lineage>
</organism>
<evidence type="ECO:0000313" key="1">
    <source>
        <dbReference type="EnsemblMetazoa" id="PPA40478.1"/>
    </source>
</evidence>
<dbReference type="InterPro" id="IPR012171">
    <property type="entry name" value="Fatty_acid_desaturase"/>
</dbReference>
<dbReference type="InterPro" id="IPR005804">
    <property type="entry name" value="FA_desaturase_dom"/>
</dbReference>
<gene>
    <name evidence="1" type="primary">WBGene00278847</name>
</gene>